<feature type="compositionally biased region" description="Gly residues" evidence="1">
    <location>
        <begin position="631"/>
        <end position="640"/>
    </location>
</feature>
<feature type="compositionally biased region" description="Low complexity" evidence="1">
    <location>
        <begin position="613"/>
        <end position="630"/>
    </location>
</feature>
<evidence type="ECO:0000313" key="5">
    <source>
        <dbReference type="Proteomes" id="UP001320843"/>
    </source>
</evidence>
<evidence type="ECO:0000256" key="1">
    <source>
        <dbReference type="SAM" id="MobiDB-lite"/>
    </source>
</evidence>
<sequence length="1139" mass="118826">MVFEIYSMGDGLYMKRILDGVAMMSNSGFLLALGSFGLILGLMLAGLKAIETGGQKIELPSLFVSFLLILAMFSVKVDTAIYALDGAPGASNMSMYTVDNVPVGVAFPSMAVTTLGKVITEKFQQAFAVPGMEDLGLKGGQFGNTLKLVDMARRWDIEGLGGSANSKVTVFRRNLVSYVSNCTIPGIQRGAIDKDALLTSATPISSFDEGQGIGFTDKWTSTTMSVGGAQVDMDCDVAMRELEKEAADAGMMNSFLTAAMNMTDARSGTSSAEMAATAAFTAIGANSSTIQQHVMASAVREIMDEAISGSSALTANEIQAQMMLIQGARQRQDEWGAGEIMFRKAMRPFMAFLECFAFIAAPFMVLAIGLGQMGLRMVGKYFMVNLWIMTWAPMFAAVELFQITMVQHAIKAMQILNANNNGVPLSSIAGAAALNSELTTWISVGGWMATLVPPMGYLLLSGGAVALTSFAGRMAGQDHVNEKLTSPDLASVKEAMSVSSQMSYSQGMGSSVSGVDNLNGSFSFSGAASSSVDSSRSAMESAQRTASTQLNKTISNALGQTSSVRHSDGVTLQAGQSIGDSMSQTHGNGTSSDRTDTADLSKVNRDATTLNTQAGVNASASAGQSAQESLGKGGSTGGGSSNSRNMSGTAGLNGGVGLSRQEMGSQESTFGTNAKVSKSEREQLDRVVKADSAASKQEMLQNMAESGSNVARQILESFGKSQAAQDLKATSAQYAEAERVATTATTLSGTSIQAFSHQLASQGPGAVEEAVARARETGGDAAFSLNLQQVHDQQQRKLFAGDESQARAMAAAMTLAGTGSGAYRVPSGSDAERLEALADLSNKYSVGAGSANVGNAHANQGLSESGPKYGQATSSTADLTMAHLPQEHALRHAVGADLANGSGANAQEIEKKANAAADMGYSNTRNDFFQGNHAALSGQVTANGASGLRETMAGGADVASDLHYMRALDDLWSTSKSDGIGSNNTASLMYSNYLADGKDGTIRQDTGERDVPFQRNDAKAEHGSSGLSRFEELRREVAAKSGLSQNVIDENAVNVIAGAQLFRESRDAVSGGAYLTNADADKLEQSFRELGPNQVNALFHDPLHNDLPNATGGDGFSSSTLGMALVKAAPQPLPKPIGD</sequence>
<feature type="compositionally biased region" description="Basic and acidic residues" evidence="1">
    <location>
        <begin position="1002"/>
        <end position="1022"/>
    </location>
</feature>
<keyword evidence="5" id="KW-1185">Reference proteome</keyword>
<feature type="compositionally biased region" description="Polar residues" evidence="1">
    <location>
        <begin position="662"/>
        <end position="676"/>
    </location>
</feature>
<dbReference type="EMBL" id="JANFWR010000010">
    <property type="protein sequence ID" value="MCW0399301.1"/>
    <property type="molecule type" value="Genomic_DNA"/>
</dbReference>
<dbReference type="Proteomes" id="UP001320843">
    <property type="component" value="Unassembled WGS sequence"/>
</dbReference>
<dbReference type="InterPro" id="IPR012931">
    <property type="entry name" value="TraG_N_Proteobacteria"/>
</dbReference>
<proteinExistence type="predicted"/>
<feature type="transmembrane region" description="Helical" evidence="2">
    <location>
        <begin position="62"/>
        <end position="84"/>
    </location>
</feature>
<feature type="compositionally biased region" description="Low complexity" evidence="1">
    <location>
        <begin position="529"/>
        <end position="542"/>
    </location>
</feature>
<feature type="transmembrane region" description="Helical" evidence="2">
    <location>
        <begin position="29"/>
        <end position="50"/>
    </location>
</feature>
<feature type="region of interest" description="Disordered" evidence="1">
    <location>
        <begin position="529"/>
        <end position="550"/>
    </location>
</feature>
<reference evidence="4 5" key="1">
    <citation type="submission" date="2022-06" db="EMBL/GenBank/DDBJ databases">
        <title>Dynamics of rice microbiomes reveals core vertical transmitted seed endophytes.</title>
        <authorList>
            <person name="Liao K."/>
            <person name="Zhang X."/>
        </authorList>
    </citation>
    <scope>NUCLEOTIDE SEQUENCE [LARGE SCALE GENOMIC DNA]</scope>
    <source>
        <strain evidence="4 5">YT10-10-1</strain>
    </source>
</reference>
<keyword evidence="2" id="KW-0812">Transmembrane</keyword>
<evidence type="ECO:0000259" key="3">
    <source>
        <dbReference type="Pfam" id="PF07916"/>
    </source>
</evidence>
<feature type="transmembrane region" description="Helical" evidence="2">
    <location>
        <begin position="349"/>
        <end position="370"/>
    </location>
</feature>
<evidence type="ECO:0000256" key="2">
    <source>
        <dbReference type="SAM" id="Phobius"/>
    </source>
</evidence>
<keyword evidence="2" id="KW-0472">Membrane</keyword>
<feature type="transmembrane region" description="Helical" evidence="2">
    <location>
        <begin position="382"/>
        <end position="401"/>
    </location>
</feature>
<protein>
    <recommendedName>
        <fullName evidence="3">TraG N-terminal Proteobacteria domain-containing protein</fullName>
    </recommendedName>
</protein>
<dbReference type="Pfam" id="PF07916">
    <property type="entry name" value="TraG_N"/>
    <property type="match status" value="1"/>
</dbReference>
<feature type="region of interest" description="Disordered" evidence="1">
    <location>
        <begin position="578"/>
        <end position="683"/>
    </location>
</feature>
<feature type="region of interest" description="Disordered" evidence="1">
    <location>
        <begin position="1002"/>
        <end position="1027"/>
    </location>
</feature>
<comment type="caution">
    <text evidence="4">The sequence shown here is derived from an EMBL/GenBank/DDBJ whole genome shotgun (WGS) entry which is preliminary data.</text>
</comment>
<evidence type="ECO:0000313" key="4">
    <source>
        <dbReference type="EMBL" id="MCW0399301.1"/>
    </source>
</evidence>
<feature type="compositionally biased region" description="Polar residues" evidence="1">
    <location>
        <begin position="578"/>
        <end position="592"/>
    </location>
</feature>
<gene>
    <name evidence="4" type="ORF">NB700_001857</name>
</gene>
<dbReference type="RefSeq" id="WP_267122711.1">
    <property type="nucleotide sequence ID" value="NZ_JANFWR010000010.1"/>
</dbReference>
<accession>A0ABT3DUX6</accession>
<organism evidence="4 5">
    <name type="scientific">Xanthomonas sacchari</name>
    <dbReference type="NCBI Taxonomy" id="56458"/>
    <lineage>
        <taxon>Bacteria</taxon>
        <taxon>Pseudomonadati</taxon>
        <taxon>Pseudomonadota</taxon>
        <taxon>Gammaproteobacteria</taxon>
        <taxon>Lysobacterales</taxon>
        <taxon>Lysobacteraceae</taxon>
        <taxon>Xanthomonas</taxon>
    </lineage>
</organism>
<feature type="domain" description="TraG N-terminal Proteobacteria" evidence="3">
    <location>
        <begin position="4"/>
        <end position="480"/>
    </location>
</feature>
<name>A0ABT3DUX6_9XANT</name>
<feature type="compositionally biased region" description="Basic and acidic residues" evidence="1">
    <location>
        <begin position="593"/>
        <end position="605"/>
    </location>
</feature>
<keyword evidence="2" id="KW-1133">Transmembrane helix</keyword>